<dbReference type="Proteomes" id="UP001602058">
    <property type="component" value="Unassembled WGS sequence"/>
</dbReference>
<gene>
    <name evidence="2" type="ORF">ACFY1D_06445</name>
</gene>
<dbReference type="RefSeq" id="WP_134030439.1">
    <property type="nucleotide sequence ID" value="NZ_BMVM01000001.1"/>
</dbReference>
<evidence type="ECO:0000313" key="3">
    <source>
        <dbReference type="Proteomes" id="UP001602058"/>
    </source>
</evidence>
<keyword evidence="3" id="KW-1185">Reference proteome</keyword>
<comment type="caution">
    <text evidence="2">The sequence shown here is derived from an EMBL/GenBank/DDBJ whole genome shotgun (WGS) entry which is preliminary data.</text>
</comment>
<evidence type="ECO:0000313" key="2">
    <source>
        <dbReference type="EMBL" id="MFF4521081.1"/>
    </source>
</evidence>
<feature type="chain" id="PRO_5045223082" description="Secreted protein" evidence="1">
    <location>
        <begin position="29"/>
        <end position="118"/>
    </location>
</feature>
<name>A0ABW6UCC1_9ACTN</name>
<sequence>MNSWLRASVIGATSLAFGGIALAGTAQAATAGFFNADGVGIRTCATTSCTVVGRGYRLQTFNVDCWTDGTNIGGSTVWVRGRNAATGVYGYSAAVYVQSSGNGTPGSGDRWRYYAPHC</sequence>
<reference evidence="2 3" key="1">
    <citation type="submission" date="2024-10" db="EMBL/GenBank/DDBJ databases">
        <title>The Natural Products Discovery Center: Release of the First 8490 Sequenced Strains for Exploring Actinobacteria Biosynthetic Diversity.</title>
        <authorList>
            <person name="Kalkreuter E."/>
            <person name="Kautsar S.A."/>
            <person name="Yang D."/>
            <person name="Bader C.D."/>
            <person name="Teijaro C.N."/>
            <person name="Fluegel L."/>
            <person name="Davis C.M."/>
            <person name="Simpson J.R."/>
            <person name="Lauterbach L."/>
            <person name="Steele A.D."/>
            <person name="Gui C."/>
            <person name="Meng S."/>
            <person name="Li G."/>
            <person name="Viehrig K."/>
            <person name="Ye F."/>
            <person name="Su P."/>
            <person name="Kiefer A.F."/>
            <person name="Nichols A."/>
            <person name="Cepeda A.J."/>
            <person name="Yan W."/>
            <person name="Fan B."/>
            <person name="Jiang Y."/>
            <person name="Adhikari A."/>
            <person name="Zheng C.-J."/>
            <person name="Schuster L."/>
            <person name="Cowan T.M."/>
            <person name="Smanski M.J."/>
            <person name="Chevrette M.G."/>
            <person name="De Carvalho L.P.S."/>
            <person name="Shen B."/>
        </authorList>
    </citation>
    <scope>NUCLEOTIDE SEQUENCE [LARGE SCALE GENOMIC DNA]</scope>
    <source>
        <strain evidence="2 3">NPDC001390</strain>
    </source>
</reference>
<keyword evidence="1" id="KW-0732">Signal</keyword>
<feature type="signal peptide" evidence="1">
    <location>
        <begin position="1"/>
        <end position="28"/>
    </location>
</feature>
<proteinExistence type="predicted"/>
<evidence type="ECO:0008006" key="4">
    <source>
        <dbReference type="Google" id="ProtNLM"/>
    </source>
</evidence>
<accession>A0ABW6UCC1</accession>
<evidence type="ECO:0000256" key="1">
    <source>
        <dbReference type="SAM" id="SignalP"/>
    </source>
</evidence>
<protein>
    <recommendedName>
        <fullName evidence="4">Secreted protein</fullName>
    </recommendedName>
</protein>
<dbReference type="EMBL" id="JBIAWJ010000002">
    <property type="protein sequence ID" value="MFF4521081.1"/>
    <property type="molecule type" value="Genomic_DNA"/>
</dbReference>
<organism evidence="2 3">
    <name type="scientific">Streptomyces bluensis</name>
    <dbReference type="NCBI Taxonomy" id="33897"/>
    <lineage>
        <taxon>Bacteria</taxon>
        <taxon>Bacillati</taxon>
        <taxon>Actinomycetota</taxon>
        <taxon>Actinomycetes</taxon>
        <taxon>Kitasatosporales</taxon>
        <taxon>Streptomycetaceae</taxon>
        <taxon>Streptomyces</taxon>
    </lineage>
</organism>